<evidence type="ECO:0000256" key="1">
    <source>
        <dbReference type="SAM" id="MobiDB-lite"/>
    </source>
</evidence>
<accession>T2CBH8</accession>
<feature type="region of interest" description="Disordered" evidence="1">
    <location>
        <begin position="230"/>
        <end position="262"/>
    </location>
</feature>
<organism evidence="2">
    <name type="scientific">Tamarix hispida</name>
    <dbReference type="NCBI Taxonomy" id="189793"/>
    <lineage>
        <taxon>Eukaryota</taxon>
        <taxon>Viridiplantae</taxon>
        <taxon>Streptophyta</taxon>
        <taxon>Embryophyta</taxon>
        <taxon>Tracheophyta</taxon>
        <taxon>Spermatophyta</taxon>
        <taxon>Magnoliopsida</taxon>
        <taxon>eudicotyledons</taxon>
        <taxon>Gunneridae</taxon>
        <taxon>Pentapetalae</taxon>
        <taxon>Caryophyllales</taxon>
        <taxon>Tamaricaceae</taxon>
        <taxon>Tamarix</taxon>
    </lineage>
</organism>
<protein>
    <submittedName>
        <fullName evidence="2">Putative NAC domain class transcription factor</fullName>
    </submittedName>
</protein>
<reference evidence="2" key="1">
    <citation type="submission" date="2013-05" db="EMBL/GenBank/DDBJ databases">
        <authorList>
            <person name="Wang Y.C."/>
            <person name="Wang L.Q."/>
            <person name="Wang C."/>
        </authorList>
    </citation>
    <scope>NUCLEOTIDE SEQUENCE</scope>
</reference>
<dbReference type="AlphaFoldDB" id="T2CBH8"/>
<dbReference type="EMBL" id="KF031956">
    <property type="protein sequence ID" value="AGV29482.1"/>
    <property type="molecule type" value="mRNA"/>
</dbReference>
<feature type="compositionally biased region" description="Polar residues" evidence="1">
    <location>
        <begin position="249"/>
        <end position="262"/>
    </location>
</feature>
<feature type="compositionally biased region" description="Low complexity" evidence="1">
    <location>
        <begin position="233"/>
        <end position="248"/>
    </location>
</feature>
<sequence length="331" mass="35837">MNDVGSIEIGGRMVDYSDLVVMPPAGTDRQKGSGDDQYSMIPVGNVTGFHGTDNHHGEAGGGDEELNFISNSIDQGSNTDNIDLGFLTDENNNNNGTNNDQIADDDDDVDHHEFSAATPATDHPSFDAVEFEEGVEVNHRLYVSTRGRIETRFHQVEPSTTVRVQLQRANHFATADYLVHQQQPPPKAAAHHHGIMPAAAATSRSITTYKSNKNILSSLFCQFMGIQNRRISRSSSSKRSSKGNGNNSADNTGHPSQSIASGTDYNGVCRSEKMAVAGTIDGDHHHHGKCRGGGAVAWCADTAERLMSNWFVNRAWPSLTIVLALCTIYLG</sequence>
<feature type="region of interest" description="Disordered" evidence="1">
    <location>
        <begin position="80"/>
        <end position="108"/>
    </location>
</feature>
<proteinExistence type="evidence at transcript level"/>
<gene>
    <name evidence="2" type="primary">NAC31</name>
</gene>
<evidence type="ECO:0000313" key="2">
    <source>
        <dbReference type="EMBL" id="AGV29482.1"/>
    </source>
</evidence>
<name>T2CBH8_9CARY</name>